<evidence type="ECO:0000313" key="1">
    <source>
        <dbReference type="EMBL" id="TKY91872.1"/>
    </source>
</evidence>
<comment type="caution">
    <text evidence="1">The sequence shown here is derived from an EMBL/GenBank/DDBJ whole genome shotgun (WGS) entry which is preliminary data.</text>
</comment>
<protein>
    <submittedName>
        <fullName evidence="1">Cation:proton antiporter</fullName>
    </submittedName>
</protein>
<proteinExistence type="predicted"/>
<dbReference type="EMBL" id="QYBA01000115">
    <property type="protein sequence ID" value="TKY91872.1"/>
    <property type="molecule type" value="Genomic_DNA"/>
</dbReference>
<organism evidence="1 2">
    <name type="scientific">Candidatus Methanomarinus sp</name>
    <dbReference type="NCBI Taxonomy" id="3386244"/>
    <lineage>
        <taxon>Archaea</taxon>
        <taxon>Methanobacteriati</taxon>
        <taxon>Methanobacteriota</taxon>
        <taxon>Stenosarchaea group</taxon>
        <taxon>Methanomicrobia</taxon>
        <taxon>Methanosarcinales</taxon>
        <taxon>ANME-2 cluster</taxon>
        <taxon>Candidatus Methanocomedenaceae</taxon>
        <taxon>Candidatus Methanomarinus</taxon>
    </lineage>
</organism>
<reference evidence="1" key="1">
    <citation type="submission" date="2018-09" db="EMBL/GenBank/DDBJ databases">
        <title>A genomic encyclopedia of anaerobic methanotrophic archaea.</title>
        <authorList>
            <person name="Skennerton C.T."/>
            <person name="Chadwick G.L."/>
            <person name="Laso-Perez R."/>
            <person name="Leu A.O."/>
            <person name="Speth D.R."/>
            <person name="Yu H."/>
            <person name="Morgan-Lang C."/>
            <person name="Hatzenpichler R."/>
            <person name="Goudeau D."/>
            <person name="Malmstrom R."/>
            <person name="Woyke T."/>
            <person name="Hallam S."/>
            <person name="Tyson G.W."/>
            <person name="Wegener G."/>
            <person name="Boetius A."/>
            <person name="Orphan V.J."/>
        </authorList>
    </citation>
    <scope>NUCLEOTIDE SEQUENCE</scope>
    <source>
        <strain evidence="1">CONS3730D10UFb2</strain>
    </source>
</reference>
<name>A0AC61SAZ0_9EURY</name>
<dbReference type="Proteomes" id="UP000315423">
    <property type="component" value="Unassembled WGS sequence"/>
</dbReference>
<accession>A0AC61SAZ0</accession>
<gene>
    <name evidence="1" type="ORF">C5S46_03530</name>
</gene>
<sequence>MNEIFIAIGLIIFAGLVAIKLNITSAIFEILAGCIAANFFNFNNVEVINVLADFGILALMFFAGLEIDFDVLKKNAKSSLVIGSASFLSPFLAVFFITIYFLSFSFEQAFLTGIALSTTSIAIVYPMLLESKERLDDTGKKILSAAMVVDLLSMIALSLLFSDLTILTIGFILAFVIFSYFVPYFGNKLFAHYKGNAVEFEFKIILFLILGIGIAGEAIGIETVLLAFILGIITSGVIVGHIRLWDKLKGITFGFLAPIFFFKIGTVINLAALYENVTLIVLFVIICFTSKYVGTYITTKKYIPTQATYIATIFNSRLSLGIVAATVGYELEIFHEGIYASIIGSVILSSVIASMLTKYTCKN</sequence>
<evidence type="ECO:0000313" key="2">
    <source>
        <dbReference type="Proteomes" id="UP000315423"/>
    </source>
</evidence>